<dbReference type="Proteomes" id="UP000024942">
    <property type="component" value="Unassembled WGS sequence"/>
</dbReference>
<evidence type="ECO:0000256" key="1">
    <source>
        <dbReference type="ARBA" id="ARBA00004141"/>
    </source>
</evidence>
<protein>
    <submittedName>
        <fullName evidence="7">GtrA family protein</fullName>
    </submittedName>
</protein>
<dbReference type="EMBL" id="ARYL01000056">
    <property type="protein sequence ID" value="KDA00700.1"/>
    <property type="molecule type" value="Genomic_DNA"/>
</dbReference>
<dbReference type="PATRIC" id="fig|1280953.3.peg.3841"/>
<dbReference type="GO" id="GO:0000271">
    <property type="term" value="P:polysaccharide biosynthetic process"/>
    <property type="evidence" value="ECO:0007669"/>
    <property type="project" value="InterPro"/>
</dbReference>
<evidence type="ECO:0000313" key="8">
    <source>
        <dbReference type="Proteomes" id="UP000024942"/>
    </source>
</evidence>
<dbReference type="InterPro" id="IPR007267">
    <property type="entry name" value="GtrA_DPMS_TM"/>
</dbReference>
<proteinExistence type="predicted"/>
<reference evidence="7 8" key="1">
    <citation type="journal article" date="2014" name="Antonie Van Leeuwenhoek">
        <title>Hyphomonas beringensis sp. nov. and Hyphomonas chukchiensis sp. nov., isolated from surface seawater of the Bering Sea and Chukchi Sea.</title>
        <authorList>
            <person name="Li C."/>
            <person name="Lai Q."/>
            <person name="Li G."/>
            <person name="Dong C."/>
            <person name="Wang J."/>
            <person name="Liao Y."/>
            <person name="Shao Z."/>
        </authorList>
    </citation>
    <scope>NUCLEOTIDE SEQUENCE [LARGE SCALE GENOMIC DNA]</scope>
    <source>
        <strain evidence="7 8">SCH89</strain>
    </source>
</reference>
<feature type="transmembrane region" description="Helical" evidence="5">
    <location>
        <begin position="39"/>
        <end position="60"/>
    </location>
</feature>
<evidence type="ECO:0000256" key="3">
    <source>
        <dbReference type="ARBA" id="ARBA00022989"/>
    </source>
</evidence>
<feature type="transmembrane region" description="Helical" evidence="5">
    <location>
        <begin position="81"/>
        <end position="102"/>
    </location>
</feature>
<organism evidence="7 8">
    <name type="scientific">Hyphomonas oceanitis SCH89</name>
    <dbReference type="NCBI Taxonomy" id="1280953"/>
    <lineage>
        <taxon>Bacteria</taxon>
        <taxon>Pseudomonadati</taxon>
        <taxon>Pseudomonadota</taxon>
        <taxon>Alphaproteobacteria</taxon>
        <taxon>Hyphomonadales</taxon>
        <taxon>Hyphomonadaceae</taxon>
        <taxon>Hyphomonas</taxon>
    </lineage>
</organism>
<keyword evidence="4 5" id="KW-0472">Membrane</keyword>
<keyword evidence="2 5" id="KW-0812">Transmembrane</keyword>
<dbReference type="eggNOG" id="COG2246">
    <property type="taxonomic scope" value="Bacteria"/>
</dbReference>
<evidence type="ECO:0000256" key="2">
    <source>
        <dbReference type="ARBA" id="ARBA00022692"/>
    </source>
</evidence>
<comment type="caution">
    <text evidence="7">The sequence shown here is derived from an EMBL/GenBank/DDBJ whole genome shotgun (WGS) entry which is preliminary data.</text>
</comment>
<evidence type="ECO:0000256" key="5">
    <source>
        <dbReference type="SAM" id="Phobius"/>
    </source>
</evidence>
<dbReference type="STRING" id="1280953.HOC_19206"/>
<keyword evidence="3 5" id="KW-1133">Transmembrane helix</keyword>
<evidence type="ECO:0000313" key="7">
    <source>
        <dbReference type="EMBL" id="KDA00700.1"/>
    </source>
</evidence>
<sequence>MNRLPRLLRSELSLRAVRFFFVGLVGTGAYALIGYSLILSGMAVIIAHIIASVISLMVSYMAQKIVTFRVRGQHQRMGPRYAISTAVLIAAQFILVCILKFFCFENEIILAVNILFVPPASFLIHNFWTFNRPGGEDTVANEV</sequence>
<name>A0A059G2A1_9PROT</name>
<evidence type="ECO:0000256" key="4">
    <source>
        <dbReference type="ARBA" id="ARBA00023136"/>
    </source>
</evidence>
<dbReference type="OrthoDB" id="7999547at2"/>
<gene>
    <name evidence="7" type="ORF">HOC_19206</name>
</gene>
<dbReference type="GO" id="GO:0016020">
    <property type="term" value="C:membrane"/>
    <property type="evidence" value="ECO:0007669"/>
    <property type="project" value="UniProtKB-SubCell"/>
</dbReference>
<keyword evidence="8" id="KW-1185">Reference proteome</keyword>
<dbReference type="Pfam" id="PF04138">
    <property type="entry name" value="GtrA_DPMS_TM"/>
    <property type="match status" value="1"/>
</dbReference>
<evidence type="ECO:0000259" key="6">
    <source>
        <dbReference type="Pfam" id="PF04138"/>
    </source>
</evidence>
<comment type="subcellular location">
    <subcellularLocation>
        <location evidence="1">Membrane</location>
        <topology evidence="1">Multi-pass membrane protein</topology>
    </subcellularLocation>
</comment>
<dbReference type="AlphaFoldDB" id="A0A059G2A1"/>
<feature type="transmembrane region" description="Helical" evidence="5">
    <location>
        <begin position="12"/>
        <end position="33"/>
    </location>
</feature>
<feature type="transmembrane region" description="Helical" evidence="5">
    <location>
        <begin position="108"/>
        <end position="128"/>
    </location>
</feature>
<feature type="domain" description="GtrA/DPMS transmembrane" evidence="6">
    <location>
        <begin position="18"/>
        <end position="130"/>
    </location>
</feature>
<accession>A0A059G2A1</accession>
<dbReference type="RefSeq" id="WP_035541575.1">
    <property type="nucleotide sequence ID" value="NZ_ARYL01000056.1"/>
</dbReference>